<reference evidence="2 3" key="1">
    <citation type="submission" date="2022-11" db="EMBL/GenBank/DDBJ databases">
        <title>Spartinivicinus poritis sp. nov., isolated from scleractinian coral Porites lutea.</title>
        <authorList>
            <person name="Zhang G."/>
            <person name="Cai L."/>
            <person name="Wei Q."/>
        </authorList>
    </citation>
    <scope>NUCLEOTIDE SEQUENCE [LARGE SCALE GENOMIC DNA]</scope>
    <source>
        <strain evidence="2 3">A2-2</strain>
    </source>
</reference>
<accession>A0ABT5UCC7</accession>
<evidence type="ECO:0000313" key="2">
    <source>
        <dbReference type="EMBL" id="MDE1464033.1"/>
    </source>
</evidence>
<dbReference type="RefSeq" id="WP_274690363.1">
    <property type="nucleotide sequence ID" value="NZ_JAPMOU010000027.1"/>
</dbReference>
<dbReference type="EMBL" id="JAPMOU010000027">
    <property type="protein sequence ID" value="MDE1464033.1"/>
    <property type="molecule type" value="Genomic_DNA"/>
</dbReference>
<organism evidence="2 3">
    <name type="scientific">Spartinivicinus poritis</name>
    <dbReference type="NCBI Taxonomy" id="2994640"/>
    <lineage>
        <taxon>Bacteria</taxon>
        <taxon>Pseudomonadati</taxon>
        <taxon>Pseudomonadota</taxon>
        <taxon>Gammaproteobacteria</taxon>
        <taxon>Oceanospirillales</taxon>
        <taxon>Zooshikellaceae</taxon>
        <taxon>Spartinivicinus</taxon>
    </lineage>
</organism>
<dbReference type="Proteomes" id="UP001528823">
    <property type="component" value="Unassembled WGS sequence"/>
</dbReference>
<protein>
    <submittedName>
        <fullName evidence="2">Uncharacterized protein</fullName>
    </submittedName>
</protein>
<evidence type="ECO:0000256" key="1">
    <source>
        <dbReference type="SAM" id="SignalP"/>
    </source>
</evidence>
<gene>
    <name evidence="2" type="ORF">ORQ98_18930</name>
</gene>
<keyword evidence="1" id="KW-0732">Signal</keyword>
<name>A0ABT5UCC7_9GAMM</name>
<feature type="chain" id="PRO_5046430000" evidence="1">
    <location>
        <begin position="22"/>
        <end position="228"/>
    </location>
</feature>
<evidence type="ECO:0000313" key="3">
    <source>
        <dbReference type="Proteomes" id="UP001528823"/>
    </source>
</evidence>
<feature type="signal peptide" evidence="1">
    <location>
        <begin position="1"/>
        <end position="21"/>
    </location>
</feature>
<comment type="caution">
    <text evidence="2">The sequence shown here is derived from an EMBL/GenBank/DDBJ whole genome shotgun (WGS) entry which is preliminary data.</text>
</comment>
<proteinExistence type="predicted"/>
<sequence length="228" mass="24847">MNKNIFFGLSLPLLFIEPVLAAGNAVDIEGNAITINTRSLHQEQSTGKIYGLDGRVYVLTGTYKSFDKFGNTIYKKCSEAKLFTDPTVVPDAPPGSLAGPECKIQQIEGLLFDSDEQPSANAKKKVTTLDRDLAITSCKRFAGYAPPMVWSPQTSIMGHIGSARFKIDIKTLGDTLVHSLVRYWGTSERWQETQFNGSISIRTGNAAASVYMKYKGVPLGSAVEGKIC</sequence>
<keyword evidence="3" id="KW-1185">Reference proteome</keyword>